<feature type="compositionally biased region" description="Low complexity" evidence="1">
    <location>
        <begin position="983"/>
        <end position="1011"/>
    </location>
</feature>
<feature type="compositionally biased region" description="Polar residues" evidence="1">
    <location>
        <begin position="924"/>
        <end position="933"/>
    </location>
</feature>
<feature type="compositionally biased region" description="Basic and acidic residues" evidence="1">
    <location>
        <begin position="862"/>
        <end position="879"/>
    </location>
</feature>
<feature type="compositionally biased region" description="Basic and acidic residues" evidence="1">
    <location>
        <begin position="1094"/>
        <end position="1123"/>
    </location>
</feature>
<organism evidence="2 3">
    <name type="scientific">Tritrichomonas musculus</name>
    <dbReference type="NCBI Taxonomy" id="1915356"/>
    <lineage>
        <taxon>Eukaryota</taxon>
        <taxon>Metamonada</taxon>
        <taxon>Parabasalia</taxon>
        <taxon>Tritrichomonadida</taxon>
        <taxon>Tritrichomonadidae</taxon>
        <taxon>Tritrichomonas</taxon>
    </lineage>
</organism>
<evidence type="ECO:0000313" key="3">
    <source>
        <dbReference type="Proteomes" id="UP001470230"/>
    </source>
</evidence>
<protein>
    <submittedName>
        <fullName evidence="2">Uncharacterized protein</fullName>
    </submittedName>
</protein>
<sequence>MESSNVVKFGIFDDFSHAFGDDTITNIMNINFHELLVSTKNNIYILDNNVVKMKYPIKLSTCTIIPDTIFLIGVSIKKGELMIYQVNGLTQNYQSSGNPPLLLKKIATNQPNIFHILYSPKSQSIITFGSEVKVFNFQYKLGPKSKSKITITITNRSSFPLNYDSTNMIPPQFDERTESILLPTENGIYAYNLDGNKVSQCSKYPTTIKTVYSFNPQKNASKPTSKTKKKESLIVAKNTLTYDSETGMNLWGIKGQIIKQFDTIRSAVLSIIFVDDENSICLNSCHILFFLNIKTGKTFYYMNLNKNPSRLFLVSLYNEPVLCACFGSNLRALSLVIPWHVWQLNIDNTLSINRCNKYLSAARILINVENSFMKFFSPRNADQITLQTQHDSNHPLSYLYDRGTVEKYVFDKKRKLYNVEVSKINHSKNDEVIRDSLFVIQQNRTIKFFDTNVSSTQKVVNINCKAIQMTICRIIQKVDESEVNYRWCFAVASEKGELFVIDYFTFEEVCHFFVSNETLIQLSFNFEYNLIVMIFEKEAALVDIENEKIVDSIQITPFRVASSFADLLLFGYDSGHVQRAKIEDRHLALCDDRKKSEVKKSSKEKNDSTMLKPHSCPITSFSFSPKIWVSSGLDGNVIAWSYGMEIITKISLPLPLRACLIMNARRDILVATATEVMKIKNDCLICNLKDEEENENEHGNGNACKSENANEEGSKNVDLNSSENNNILNDDGFDNDEFEDPEIKEIDNFDKIRDASFLRNVKRKPAVGSVQSSQKDLPNENEKENCEDDAKDVKNARKMKLMKKNAAKNAGKSDTSQKVEKQPKGAGENKKNDRAKELKEKASSQPSGSDNKKPETSTNSDGKSKENSKENDKETHKINTDLNSPSKAKSTEINEKKEKNSENDSKEGKINDDTNEKKLKESINSKSGIQNNDELTEVKNDKNSDDTGQSTLQKQSELEADGSELPNLEKGENTAESTEDDSSGSSSSVLDSASDSNSNSSSEASSTGFNGELDTNKLDGNDQSEAALNNESEAVSNDDSEKVTSNGSGESDNQFHQSESEKTSFSGGNDAEKSKETGDVSASMDGGTGSGVQSDEKDGNSIEDKDGANNARDDGSSPSDKEGIIIISGDKSEESNDSNQNEANKENENETNKENENETNKENENEANKENENEANKENENEANKENENEANKENENEANKENENETNKENENEANKDAENEFINDQISTENSEETKALDSTAETAVKNDNDDNPSKDQNDPTETETVTVTAIQERLAKDDDQQFQILLEEEEEENEQQESREAPANEEDDVQDAAHQEEEADSFMAAKSDNKIELDDQEQGGSLHCNNERSPTPPPIRPTLSIPSLCSCSDSDGNRHSSRRQRSRTPSPKLSRRRYDTGFKIPPNIIIDKEAVLALYGRGRLEFKPFVDQIQKEFYLSHYNDNDEDDTNGFYYHNVRHITLNYVRKITKKERKVTMKSEVINSNQNGFYSTPKVSNYRNIAMTPQRKPFLPPIGLNHSFSPTAYVYNYENNTETFFNSLDIHSGVTTPRRLISLSARKPLLLTQPKNALIVRPNINSKKKFAFSPRKSSPSYQTGGRSPRRKLRGSNNENMKEINRTSQNEIEDS</sequence>
<feature type="compositionally biased region" description="Polar residues" evidence="1">
    <location>
        <begin position="1617"/>
        <end position="1626"/>
    </location>
</feature>
<evidence type="ECO:0000256" key="1">
    <source>
        <dbReference type="SAM" id="MobiDB-lite"/>
    </source>
</evidence>
<dbReference type="InterPro" id="IPR011047">
    <property type="entry name" value="Quinoprotein_ADH-like_sf"/>
</dbReference>
<dbReference type="InterPro" id="IPR015943">
    <property type="entry name" value="WD40/YVTN_repeat-like_dom_sf"/>
</dbReference>
<keyword evidence="3" id="KW-1185">Reference proteome</keyword>
<dbReference type="Proteomes" id="UP001470230">
    <property type="component" value="Unassembled WGS sequence"/>
</dbReference>
<feature type="compositionally biased region" description="Basic and acidic residues" evidence="1">
    <location>
        <begin position="889"/>
        <end position="923"/>
    </location>
</feature>
<feature type="compositionally biased region" description="Polar residues" evidence="1">
    <location>
        <begin position="1587"/>
        <end position="1597"/>
    </location>
</feature>
<feature type="compositionally biased region" description="Basic and acidic residues" evidence="1">
    <location>
        <begin position="815"/>
        <end position="842"/>
    </location>
</feature>
<dbReference type="SUPFAM" id="SSF50998">
    <property type="entry name" value="Quinoprotein alcohol dehydrogenase-like"/>
    <property type="match status" value="1"/>
</dbReference>
<name>A0ABR2H677_9EUKA</name>
<comment type="caution">
    <text evidence="2">The sequence shown here is derived from an EMBL/GenBank/DDBJ whole genome shotgun (WGS) entry which is preliminary data.</text>
</comment>
<feature type="compositionally biased region" description="Basic residues" evidence="1">
    <location>
        <begin position="796"/>
        <end position="806"/>
    </location>
</feature>
<proteinExistence type="predicted"/>
<dbReference type="SUPFAM" id="SSF50978">
    <property type="entry name" value="WD40 repeat-like"/>
    <property type="match status" value="1"/>
</dbReference>
<feature type="compositionally biased region" description="Acidic residues" evidence="1">
    <location>
        <begin position="731"/>
        <end position="740"/>
    </location>
</feature>
<feature type="region of interest" description="Disordered" evidence="1">
    <location>
        <begin position="694"/>
        <end position="741"/>
    </location>
</feature>
<feature type="region of interest" description="Disordered" evidence="1">
    <location>
        <begin position="1337"/>
        <end position="1397"/>
    </location>
</feature>
<feature type="compositionally biased region" description="Basic and acidic residues" evidence="1">
    <location>
        <begin position="1143"/>
        <end position="1220"/>
    </location>
</feature>
<evidence type="ECO:0000313" key="2">
    <source>
        <dbReference type="EMBL" id="KAK8841732.1"/>
    </source>
</evidence>
<dbReference type="Gene3D" id="2.130.10.10">
    <property type="entry name" value="YVTN repeat-like/Quinoprotein amine dehydrogenase"/>
    <property type="match status" value="1"/>
</dbReference>
<reference evidence="2 3" key="1">
    <citation type="submission" date="2024-04" db="EMBL/GenBank/DDBJ databases">
        <title>Tritrichomonas musculus Genome.</title>
        <authorList>
            <person name="Alves-Ferreira E."/>
            <person name="Grigg M."/>
            <person name="Lorenzi H."/>
            <person name="Galac M."/>
        </authorList>
    </citation>
    <scope>NUCLEOTIDE SEQUENCE [LARGE SCALE GENOMIC DNA]</scope>
    <source>
        <strain evidence="2 3">EAF2021</strain>
    </source>
</reference>
<dbReference type="InterPro" id="IPR036322">
    <property type="entry name" value="WD40_repeat_dom_sf"/>
</dbReference>
<dbReference type="EMBL" id="JAPFFF010000040">
    <property type="protein sequence ID" value="KAK8841732.1"/>
    <property type="molecule type" value="Genomic_DNA"/>
</dbReference>
<feature type="compositionally biased region" description="Acidic residues" evidence="1">
    <location>
        <begin position="1289"/>
        <end position="1298"/>
    </location>
</feature>
<feature type="compositionally biased region" description="Polar residues" evidence="1">
    <location>
        <begin position="946"/>
        <end position="955"/>
    </location>
</feature>
<feature type="compositionally biased region" description="Polar residues" evidence="1">
    <location>
        <begin position="1363"/>
        <end position="1373"/>
    </location>
</feature>
<feature type="region of interest" description="Disordered" evidence="1">
    <location>
        <begin position="1582"/>
        <end position="1626"/>
    </location>
</feature>
<accession>A0ABR2H677</accession>
<feature type="compositionally biased region" description="Basic and acidic residues" evidence="1">
    <location>
        <begin position="936"/>
        <end position="945"/>
    </location>
</feature>
<dbReference type="PANTHER" id="PTHR45532:SF1">
    <property type="entry name" value="WD REPEAT-CONTAINING PROTEIN 97"/>
    <property type="match status" value="1"/>
</dbReference>
<feature type="compositionally biased region" description="Polar residues" evidence="1">
    <location>
        <begin position="717"/>
        <end position="728"/>
    </location>
</feature>
<dbReference type="PANTHER" id="PTHR45532">
    <property type="entry name" value="WD REPEAT-CONTAINING PROTEIN 97"/>
    <property type="match status" value="1"/>
</dbReference>
<feature type="compositionally biased region" description="Polar residues" evidence="1">
    <location>
        <begin position="1021"/>
        <end position="1067"/>
    </location>
</feature>
<feature type="region of interest" description="Disordered" evidence="1">
    <location>
        <begin position="764"/>
        <end position="1324"/>
    </location>
</feature>
<gene>
    <name evidence="2" type="ORF">M9Y10_026677</name>
</gene>
<feature type="compositionally biased region" description="Basic and acidic residues" evidence="1">
    <location>
        <begin position="1247"/>
        <end position="1260"/>
    </location>
</feature>